<dbReference type="NCBIfam" id="TIGR00087">
    <property type="entry name" value="surE"/>
    <property type="match status" value="1"/>
</dbReference>
<dbReference type="PANTHER" id="PTHR30457:SF0">
    <property type="entry name" value="PHOSPHATASE, PUTATIVE (AFU_ORTHOLOGUE AFUA_4G01070)-RELATED"/>
    <property type="match status" value="1"/>
</dbReference>
<sequence length="259" mass="26899">MNILVTNDDGFDHPGIWALAAAVRSLGEVTVVAPSGNQSGTGCSISFRKSVNVNQVPSRVDGVNCFAVRGTPADSVILGSKYILKEDVDVVVSGINPGFNTSRNMFISGTFGAAIIASALGMRACAFSMDAVDPVGDFTVANVITAITNELICSDTPPGSLFNVNFPTIPVGGIKGVEGCAPARSDLKMTVDLQSDGGYELFSGLKVNIDGMELTPGSDIEVLDRGKVALTAVDGTNLNYLRGDPSLHRMIDAGNQVIG</sequence>
<keyword evidence="3" id="KW-0378">Hydrolase</keyword>
<dbReference type="Gene3D" id="3.40.1210.10">
    <property type="entry name" value="Survival protein SurE-like phosphatase/nucleotidase"/>
    <property type="match status" value="1"/>
</dbReference>
<proteinExistence type="inferred from homology"/>
<evidence type="ECO:0000256" key="1">
    <source>
        <dbReference type="ARBA" id="ARBA00011062"/>
    </source>
</evidence>
<keyword evidence="2" id="KW-0479">Metal-binding</keyword>
<organism evidence="5">
    <name type="scientific">marine metagenome</name>
    <dbReference type="NCBI Taxonomy" id="408172"/>
    <lineage>
        <taxon>unclassified sequences</taxon>
        <taxon>metagenomes</taxon>
        <taxon>ecological metagenomes</taxon>
    </lineage>
</organism>
<feature type="domain" description="Survival protein SurE-like phosphatase/nucleotidase" evidence="4">
    <location>
        <begin position="3"/>
        <end position="185"/>
    </location>
</feature>
<evidence type="ECO:0000256" key="2">
    <source>
        <dbReference type="ARBA" id="ARBA00022723"/>
    </source>
</evidence>
<name>A0A381W564_9ZZZZ</name>
<dbReference type="SUPFAM" id="SSF64167">
    <property type="entry name" value="SurE-like"/>
    <property type="match status" value="1"/>
</dbReference>
<protein>
    <recommendedName>
        <fullName evidence="4">Survival protein SurE-like phosphatase/nucleotidase domain-containing protein</fullName>
    </recommendedName>
</protein>
<dbReference type="AlphaFoldDB" id="A0A381W564"/>
<dbReference type="InterPro" id="IPR036523">
    <property type="entry name" value="SurE-like_sf"/>
</dbReference>
<dbReference type="Pfam" id="PF01975">
    <property type="entry name" value="SurE"/>
    <property type="match status" value="1"/>
</dbReference>
<dbReference type="EMBL" id="UINC01010740">
    <property type="protein sequence ID" value="SVA47676.1"/>
    <property type="molecule type" value="Genomic_DNA"/>
</dbReference>
<evidence type="ECO:0000313" key="5">
    <source>
        <dbReference type="EMBL" id="SVA47676.1"/>
    </source>
</evidence>
<evidence type="ECO:0000259" key="4">
    <source>
        <dbReference type="Pfam" id="PF01975"/>
    </source>
</evidence>
<dbReference type="GO" id="GO:0046872">
    <property type="term" value="F:metal ion binding"/>
    <property type="evidence" value="ECO:0007669"/>
    <property type="project" value="UniProtKB-KW"/>
</dbReference>
<evidence type="ECO:0000256" key="3">
    <source>
        <dbReference type="ARBA" id="ARBA00022801"/>
    </source>
</evidence>
<dbReference type="InterPro" id="IPR002828">
    <property type="entry name" value="SurE-like_Pase/nucleotidase"/>
</dbReference>
<dbReference type="GO" id="GO:0008252">
    <property type="term" value="F:nucleotidase activity"/>
    <property type="evidence" value="ECO:0007669"/>
    <property type="project" value="InterPro"/>
</dbReference>
<comment type="similarity">
    <text evidence="1">Belongs to the SurE nucleotidase family.</text>
</comment>
<accession>A0A381W564</accession>
<dbReference type="InterPro" id="IPR030048">
    <property type="entry name" value="SurE"/>
</dbReference>
<gene>
    <name evidence="5" type="ORF">METZ01_LOCUS100530</name>
</gene>
<reference evidence="5" key="1">
    <citation type="submission" date="2018-05" db="EMBL/GenBank/DDBJ databases">
        <authorList>
            <person name="Lanie J.A."/>
            <person name="Ng W.-L."/>
            <person name="Kazmierczak K.M."/>
            <person name="Andrzejewski T.M."/>
            <person name="Davidsen T.M."/>
            <person name="Wayne K.J."/>
            <person name="Tettelin H."/>
            <person name="Glass J.I."/>
            <person name="Rusch D."/>
            <person name="Podicherti R."/>
            <person name="Tsui H.-C.T."/>
            <person name="Winkler M.E."/>
        </authorList>
    </citation>
    <scope>NUCLEOTIDE SEQUENCE</scope>
</reference>
<dbReference type="PANTHER" id="PTHR30457">
    <property type="entry name" value="5'-NUCLEOTIDASE SURE"/>
    <property type="match status" value="1"/>
</dbReference>